<protein>
    <submittedName>
        <fullName evidence="2">Histidine phosphatase family protein</fullName>
    </submittedName>
</protein>
<evidence type="ECO:0000256" key="1">
    <source>
        <dbReference type="SAM" id="MobiDB-lite"/>
    </source>
</evidence>
<dbReference type="Pfam" id="PF00300">
    <property type="entry name" value="His_Phos_1"/>
    <property type="match status" value="1"/>
</dbReference>
<name>A0AAU7UQ08_9MICO</name>
<dbReference type="PANTHER" id="PTHR48100:SF2">
    <property type="entry name" value="CONSERVED PROTEIN"/>
    <property type="match status" value="1"/>
</dbReference>
<dbReference type="InterPro" id="IPR029033">
    <property type="entry name" value="His_PPase_superfam"/>
</dbReference>
<dbReference type="RefSeq" id="WP_350271422.1">
    <property type="nucleotide sequence ID" value="NZ_CP158281.1"/>
</dbReference>
<proteinExistence type="predicted"/>
<dbReference type="InterPro" id="IPR050275">
    <property type="entry name" value="PGM_Phosphatase"/>
</dbReference>
<dbReference type="CDD" id="cd07067">
    <property type="entry name" value="HP_PGM_like"/>
    <property type="match status" value="1"/>
</dbReference>
<dbReference type="InterPro" id="IPR013078">
    <property type="entry name" value="His_Pase_superF_clade-1"/>
</dbReference>
<dbReference type="SUPFAM" id="SSF53254">
    <property type="entry name" value="Phosphoglycerate mutase-like"/>
    <property type="match status" value="1"/>
</dbReference>
<organism evidence="2">
    <name type="scientific">Brevibacterium koreense</name>
    <dbReference type="NCBI Taxonomy" id="3140787"/>
    <lineage>
        <taxon>Bacteria</taxon>
        <taxon>Bacillati</taxon>
        <taxon>Actinomycetota</taxon>
        <taxon>Actinomycetes</taxon>
        <taxon>Micrococcales</taxon>
        <taxon>Brevibacteriaceae</taxon>
        <taxon>Brevibacterium</taxon>
    </lineage>
</organism>
<dbReference type="PANTHER" id="PTHR48100">
    <property type="entry name" value="BROAD-SPECIFICITY PHOSPHATASE YOR283W-RELATED"/>
    <property type="match status" value="1"/>
</dbReference>
<dbReference type="Gene3D" id="3.40.50.1240">
    <property type="entry name" value="Phosphoglycerate mutase-like"/>
    <property type="match status" value="1"/>
</dbReference>
<evidence type="ECO:0000313" key="2">
    <source>
        <dbReference type="EMBL" id="XBV90715.1"/>
    </source>
</evidence>
<dbReference type="SMART" id="SM00855">
    <property type="entry name" value="PGAM"/>
    <property type="match status" value="1"/>
</dbReference>
<reference evidence="2" key="1">
    <citation type="submission" date="2024-06" db="EMBL/GenBank/DDBJ databases">
        <title>Brevibacterium koreense sp. nov., isolated from jogae-jeotgal, a Korean fermented seafood.</title>
        <authorList>
            <person name="Whon T.W."/>
            <person name="Nam S."/>
            <person name="Kim Y."/>
        </authorList>
    </citation>
    <scope>NUCLEOTIDE SEQUENCE</scope>
    <source>
        <strain evidence="2">CBA3109</strain>
    </source>
</reference>
<dbReference type="GO" id="GO:0016791">
    <property type="term" value="F:phosphatase activity"/>
    <property type="evidence" value="ECO:0007669"/>
    <property type="project" value="TreeGrafter"/>
</dbReference>
<dbReference type="KEGG" id="bkr:AAFP32_08415"/>
<gene>
    <name evidence="2" type="ORF">AAFP32_08415</name>
</gene>
<feature type="region of interest" description="Disordered" evidence="1">
    <location>
        <begin position="141"/>
        <end position="162"/>
    </location>
</feature>
<sequence length="234" mass="24906">MPVIVLLRHGVSSANTAGILAGRAPGVSLTDQGVSALRNTLRMLPQQRFSRLLHSPLLRCEQTALIAASTIAADSVAAVDDLIELDYGEWTGRSLKELGGEELWKTVLERASQAHFPGGESIAEAADRAVSRVRTVVDELRTEERNEEEQRNRSGDDHEGKASRWAMLVSHGDIIKAIIADALGMPLDDFQRISVAPGSFTVIDFSGPQPVLTAMSVTAAGLSEGSTPGGGGLR</sequence>
<dbReference type="GO" id="GO:0005737">
    <property type="term" value="C:cytoplasm"/>
    <property type="evidence" value="ECO:0007669"/>
    <property type="project" value="TreeGrafter"/>
</dbReference>
<dbReference type="EMBL" id="CP158281">
    <property type="protein sequence ID" value="XBV90715.1"/>
    <property type="molecule type" value="Genomic_DNA"/>
</dbReference>
<dbReference type="AlphaFoldDB" id="A0AAU7UQ08"/>
<accession>A0AAU7UQ08</accession>